<feature type="chain" id="PRO_5002631340" evidence="1">
    <location>
        <begin position="21"/>
        <end position="407"/>
    </location>
</feature>
<feature type="signal peptide" evidence="1">
    <location>
        <begin position="1"/>
        <end position="20"/>
    </location>
</feature>
<proteinExistence type="predicted"/>
<sequence>MNQTTFVKILLVTFIPTAAAAETTFIFGGYIKSFAIAQSAIEIEDLPTDIDDVDDLHQSQNSLRLMADAFTGDNVAWQLHYEVTPIFFSRAASSNPFSNTTFSSSNNNYRLTDIKPTIDDSMAKRVTYQNLDRLNARFNLDAGDLTIGRQVISLGSARMINPIDVFLPFKVTTLNQEYRTGVDMVRFQKPMGELSEIDMGIVLGDDAKTENSAVFINGQSNWKGSDISVTAIRFAEQNLLGGGIESSIGDMGVWFETAWVFGDDNYNRTSVGVDYSFSTHVFGQIEYHYNGAGDADPKGYRDLQDHVAYQKGGVFLLGKNYLMPSLSWTATPILTLTVSSLLNLDDSSAFVNASGSYSLGDELGMNFGLYLFYGDRLAYQPVPPVVTIQSEYGSNSNLAYISLNYFF</sequence>
<accession>A0YA60</accession>
<gene>
    <name evidence="2" type="ORF">GP2143_17201</name>
</gene>
<dbReference type="OrthoDB" id="5383458at2"/>
<dbReference type="eggNOG" id="ENOG5030VYX">
    <property type="taxonomic scope" value="Bacteria"/>
</dbReference>
<evidence type="ECO:0000313" key="2">
    <source>
        <dbReference type="EMBL" id="EAW33014.1"/>
    </source>
</evidence>
<name>A0YA60_9GAMM</name>
<keyword evidence="1" id="KW-0732">Signal</keyword>
<organism evidence="2 3">
    <name type="scientific">marine gamma proteobacterium HTCC2143</name>
    <dbReference type="NCBI Taxonomy" id="247633"/>
    <lineage>
        <taxon>Bacteria</taxon>
        <taxon>Pseudomonadati</taxon>
        <taxon>Pseudomonadota</taxon>
        <taxon>Gammaproteobacteria</taxon>
        <taxon>Cellvibrionales</taxon>
        <taxon>Spongiibacteraceae</taxon>
        <taxon>BD1-7 clade</taxon>
    </lineage>
</organism>
<evidence type="ECO:0000256" key="1">
    <source>
        <dbReference type="SAM" id="SignalP"/>
    </source>
</evidence>
<dbReference type="AlphaFoldDB" id="A0YA60"/>
<dbReference type="Proteomes" id="UP000004931">
    <property type="component" value="Unassembled WGS sequence"/>
</dbReference>
<dbReference type="EMBL" id="AAVT01000001">
    <property type="protein sequence ID" value="EAW33014.1"/>
    <property type="molecule type" value="Genomic_DNA"/>
</dbReference>
<evidence type="ECO:0000313" key="3">
    <source>
        <dbReference type="Proteomes" id="UP000004931"/>
    </source>
</evidence>
<reference evidence="2 3" key="1">
    <citation type="journal article" date="2010" name="J. Bacteriol.">
        <title>Genome sequence of the oligotrophic marine Gammaproteobacterium HTCC2143, isolated from the Oregon Coast.</title>
        <authorList>
            <person name="Oh H.M."/>
            <person name="Kang I."/>
            <person name="Ferriera S."/>
            <person name="Giovannoni S.J."/>
            <person name="Cho J.C."/>
        </authorList>
    </citation>
    <scope>NUCLEOTIDE SEQUENCE [LARGE SCALE GENOMIC DNA]</scope>
    <source>
        <strain evidence="2 3">HTCC2143</strain>
    </source>
</reference>
<dbReference type="STRING" id="247633.GP2143_17201"/>
<protein>
    <submittedName>
        <fullName evidence="2">Uncharacterized protein</fullName>
    </submittedName>
</protein>
<keyword evidence="3" id="KW-1185">Reference proteome</keyword>
<comment type="caution">
    <text evidence="2">The sequence shown here is derived from an EMBL/GenBank/DDBJ whole genome shotgun (WGS) entry which is preliminary data.</text>
</comment>